<proteinExistence type="predicted"/>
<gene>
    <name evidence="1" type="ORF">E5331_00210</name>
</gene>
<dbReference type="EMBL" id="SRYB01000001">
    <property type="protein sequence ID" value="TGY80835.1"/>
    <property type="molecule type" value="Genomic_DNA"/>
</dbReference>
<reference evidence="1" key="1">
    <citation type="submission" date="2019-04" db="EMBL/GenBank/DDBJ databases">
        <title>Microbes associate with the intestines of laboratory mice.</title>
        <authorList>
            <person name="Navarre W."/>
            <person name="Wong E."/>
            <person name="Huang K."/>
            <person name="Tropini C."/>
            <person name="Ng K."/>
            <person name="Yu B."/>
        </authorList>
    </citation>
    <scope>NUCLEOTIDE SEQUENCE</scope>
    <source>
        <strain evidence="1">NM04_E33</strain>
    </source>
</reference>
<keyword evidence="2" id="KW-1185">Reference proteome</keyword>
<accession>A0AC61RNH1</accession>
<dbReference type="Proteomes" id="UP000306319">
    <property type="component" value="Unassembled WGS sequence"/>
</dbReference>
<evidence type="ECO:0000313" key="1">
    <source>
        <dbReference type="EMBL" id="TGY80835.1"/>
    </source>
</evidence>
<name>A0AC61RNH1_9BACT</name>
<sequence length="194" mass="22253">MENYEKELIGLIKITDKNLGYRPQTPSEFNQLIVAIKKKVGHSISLSSAKRLWGYVNYSNVPSVNILNILSRFNDFDDWEDFLRRYGTLGLDENSHFLNDNMIESDNLKEGDVLLISWEKDKSCSLLYLGDHRYRVLEAQNIKLLPDDEFMMHSVAVDLPFYAADIRRGDEVITGYVGARKSGIKSISLKEADK</sequence>
<organism evidence="1 2">
    <name type="scientific">Lepagella muris</name>
    <dbReference type="NCBI Taxonomy" id="3032870"/>
    <lineage>
        <taxon>Bacteria</taxon>
        <taxon>Pseudomonadati</taxon>
        <taxon>Bacteroidota</taxon>
        <taxon>Bacteroidia</taxon>
        <taxon>Bacteroidales</taxon>
        <taxon>Muribaculaceae</taxon>
        <taxon>Lepagella</taxon>
    </lineage>
</organism>
<protein>
    <submittedName>
        <fullName evidence="1">Uncharacterized protein</fullName>
    </submittedName>
</protein>
<comment type="caution">
    <text evidence="1">The sequence shown here is derived from an EMBL/GenBank/DDBJ whole genome shotgun (WGS) entry which is preliminary data.</text>
</comment>
<evidence type="ECO:0000313" key="2">
    <source>
        <dbReference type="Proteomes" id="UP000306319"/>
    </source>
</evidence>